<dbReference type="PANTHER" id="PTHR12714">
    <property type="entry name" value="PROTEIN-S ISOPRENYLCYSTEINE O-METHYLTRANSFERASE"/>
    <property type="match status" value="1"/>
</dbReference>
<feature type="transmembrane region" description="Helical" evidence="10">
    <location>
        <begin position="28"/>
        <end position="50"/>
    </location>
</feature>
<dbReference type="EMBL" id="CAVNYO010000405">
    <property type="protein sequence ID" value="CAK5275606.1"/>
    <property type="molecule type" value="Genomic_DNA"/>
</dbReference>
<dbReference type="GO" id="GO:0032259">
    <property type="term" value="P:methylation"/>
    <property type="evidence" value="ECO:0007669"/>
    <property type="project" value="UniProtKB-KW"/>
</dbReference>
<protein>
    <recommendedName>
        <fullName evidence="3 10">Protein-S-isoprenylcysteine O-methyltransferase</fullName>
        <ecNumber evidence="3 10">2.1.1.100</ecNumber>
    </recommendedName>
</protein>
<dbReference type="EC" id="2.1.1.100" evidence="3 10"/>
<gene>
    <name evidence="11" type="ORF">MYCIT1_LOCUS23485</name>
</gene>
<dbReference type="InterPro" id="IPR025770">
    <property type="entry name" value="PPMT_MeTrfase"/>
</dbReference>
<feature type="transmembrane region" description="Helical" evidence="10">
    <location>
        <begin position="62"/>
        <end position="81"/>
    </location>
</feature>
<name>A0AAD2Q4K7_9AGAR</name>
<organism evidence="11 12">
    <name type="scientific">Mycena citricolor</name>
    <dbReference type="NCBI Taxonomy" id="2018698"/>
    <lineage>
        <taxon>Eukaryota</taxon>
        <taxon>Fungi</taxon>
        <taxon>Dikarya</taxon>
        <taxon>Basidiomycota</taxon>
        <taxon>Agaricomycotina</taxon>
        <taxon>Agaricomycetes</taxon>
        <taxon>Agaricomycetidae</taxon>
        <taxon>Agaricales</taxon>
        <taxon>Marasmiineae</taxon>
        <taxon>Mycenaceae</taxon>
        <taxon>Mycena</taxon>
    </lineage>
</organism>
<evidence type="ECO:0000256" key="10">
    <source>
        <dbReference type="RuleBase" id="RU362022"/>
    </source>
</evidence>
<evidence type="ECO:0000256" key="6">
    <source>
        <dbReference type="ARBA" id="ARBA00022691"/>
    </source>
</evidence>
<keyword evidence="7 10" id="KW-0812">Transmembrane</keyword>
<comment type="catalytic activity">
    <reaction evidence="10">
        <text>[protein]-C-terminal S-[(2E,6E)-farnesyl]-L-cysteine + S-adenosyl-L-methionine = [protein]-C-terminal S-[(2E,6E)-farnesyl]-L-cysteine methyl ester + S-adenosyl-L-homocysteine</text>
        <dbReference type="Rhea" id="RHEA:21672"/>
        <dbReference type="Rhea" id="RHEA-COMP:12125"/>
        <dbReference type="Rhea" id="RHEA-COMP:12126"/>
        <dbReference type="ChEBI" id="CHEBI:57856"/>
        <dbReference type="ChEBI" id="CHEBI:59789"/>
        <dbReference type="ChEBI" id="CHEBI:90510"/>
        <dbReference type="ChEBI" id="CHEBI:90511"/>
        <dbReference type="EC" id="2.1.1.100"/>
    </reaction>
</comment>
<dbReference type="Gene3D" id="1.20.120.1630">
    <property type="match status" value="1"/>
</dbReference>
<evidence type="ECO:0000313" key="11">
    <source>
        <dbReference type="EMBL" id="CAK5275606.1"/>
    </source>
</evidence>
<keyword evidence="9 10" id="KW-0472">Membrane</keyword>
<evidence type="ECO:0000256" key="3">
    <source>
        <dbReference type="ARBA" id="ARBA00012151"/>
    </source>
</evidence>
<proteinExistence type="inferred from homology"/>
<feature type="transmembrane region" description="Helical" evidence="10">
    <location>
        <begin position="138"/>
        <end position="162"/>
    </location>
</feature>
<feature type="transmembrane region" description="Helical" evidence="10">
    <location>
        <begin position="109"/>
        <end position="131"/>
    </location>
</feature>
<keyword evidence="6 10" id="KW-0949">S-adenosyl-L-methionine</keyword>
<keyword evidence="4 10" id="KW-0489">Methyltransferase</keyword>
<accession>A0AAD2Q4K7</accession>
<keyword evidence="8 10" id="KW-1133">Transmembrane helix</keyword>
<comment type="similarity">
    <text evidence="2 10">Belongs to the class VI-like SAM-binding methyltransferase superfamily. Isoprenylcysteine carboxyl methyltransferase family.</text>
</comment>
<dbReference type="PANTHER" id="PTHR12714:SF9">
    <property type="entry name" value="PROTEIN-S-ISOPRENYLCYSTEINE O-METHYLTRANSFERASE"/>
    <property type="match status" value="1"/>
</dbReference>
<dbReference type="GO" id="GO:0004671">
    <property type="term" value="F:protein C-terminal S-isoprenylcysteine carboxyl O-methyltransferase activity"/>
    <property type="evidence" value="ECO:0007669"/>
    <property type="project" value="UniProtKB-EC"/>
</dbReference>
<dbReference type="Proteomes" id="UP001295794">
    <property type="component" value="Unassembled WGS sequence"/>
</dbReference>
<dbReference type="AlphaFoldDB" id="A0AAD2Q4K7"/>
<comment type="subcellular location">
    <subcellularLocation>
        <location evidence="10">Endoplasmic reticulum membrane</location>
        <topology evidence="10">Multi-pass membrane protein</topology>
    </subcellularLocation>
    <subcellularLocation>
        <location evidence="1">Membrane</location>
        <topology evidence="1">Multi-pass membrane protein</topology>
    </subcellularLocation>
</comment>
<evidence type="ECO:0000256" key="2">
    <source>
        <dbReference type="ARBA" id="ARBA00009140"/>
    </source>
</evidence>
<sequence length="258" mass="29160">MSTATPPVNPLHPPPPAKYTGRIPNTALAASTVSFILGSLFSLGFFTFVAGLSNNGLNHTGVWSWWTTPHLAFFAAAWSFFHWDEYAVTVGWNFDKSSVDSFLLENGSLYHIAHSVSIIEYLVTLFFFPGFKSLYPQWLAGIGLVLVLGGQTLRSCAMIHAATNFSHAVAFRKRDDHILVTTGVYAYLRHPSYTGFFWWAVGTQIVLGNPISVVGYMVVMWRFFYYRIKAEERALVVFFGKDYEEYRKRVGTWIPFVP</sequence>
<evidence type="ECO:0000256" key="8">
    <source>
        <dbReference type="ARBA" id="ARBA00022989"/>
    </source>
</evidence>
<feature type="transmembrane region" description="Helical" evidence="10">
    <location>
        <begin position="196"/>
        <end position="219"/>
    </location>
</feature>
<reference evidence="11" key="1">
    <citation type="submission" date="2023-11" db="EMBL/GenBank/DDBJ databases">
        <authorList>
            <person name="De Vega J J."/>
            <person name="De Vega J J."/>
        </authorList>
    </citation>
    <scope>NUCLEOTIDE SEQUENCE</scope>
</reference>
<evidence type="ECO:0000256" key="9">
    <source>
        <dbReference type="ARBA" id="ARBA00023136"/>
    </source>
</evidence>
<keyword evidence="5" id="KW-0808">Transferase</keyword>
<evidence type="ECO:0000256" key="7">
    <source>
        <dbReference type="ARBA" id="ARBA00022692"/>
    </source>
</evidence>
<dbReference type="PROSITE" id="PS51564">
    <property type="entry name" value="SAM_ICMT"/>
    <property type="match status" value="1"/>
</dbReference>
<evidence type="ECO:0000256" key="4">
    <source>
        <dbReference type="ARBA" id="ARBA00022603"/>
    </source>
</evidence>
<evidence type="ECO:0000313" key="12">
    <source>
        <dbReference type="Proteomes" id="UP001295794"/>
    </source>
</evidence>
<keyword evidence="10" id="KW-0256">Endoplasmic reticulum</keyword>
<dbReference type="InterPro" id="IPR007269">
    <property type="entry name" value="ICMT_MeTrfase"/>
</dbReference>
<dbReference type="GO" id="GO:0005789">
    <property type="term" value="C:endoplasmic reticulum membrane"/>
    <property type="evidence" value="ECO:0007669"/>
    <property type="project" value="UniProtKB-SubCell"/>
</dbReference>
<evidence type="ECO:0000256" key="1">
    <source>
        <dbReference type="ARBA" id="ARBA00004141"/>
    </source>
</evidence>
<evidence type="ECO:0000256" key="5">
    <source>
        <dbReference type="ARBA" id="ARBA00022679"/>
    </source>
</evidence>
<comment type="caution">
    <text evidence="11">The sequence shown here is derived from an EMBL/GenBank/DDBJ whole genome shotgun (WGS) entry which is preliminary data.</text>
</comment>
<keyword evidence="12" id="KW-1185">Reference proteome</keyword>
<dbReference type="Pfam" id="PF04140">
    <property type="entry name" value="ICMT"/>
    <property type="match status" value="1"/>
</dbReference>